<dbReference type="AlphaFoldDB" id="A0A2G5BGF8"/>
<keyword evidence="2" id="KW-1185">Reference proteome</keyword>
<name>A0A2G5BGF8_COERN</name>
<dbReference type="PANTHER" id="PTHR23082">
    <property type="entry name" value="TRANSCRIPTION INITIATION FACTOR IIIC TFIIIC , POLYPEPTIDE 3-RELATED"/>
    <property type="match status" value="1"/>
</dbReference>
<evidence type="ECO:0000313" key="2">
    <source>
        <dbReference type="Proteomes" id="UP000242474"/>
    </source>
</evidence>
<organism evidence="1 2">
    <name type="scientific">Coemansia reversa (strain ATCC 12441 / NRRL 1564)</name>
    <dbReference type="NCBI Taxonomy" id="763665"/>
    <lineage>
        <taxon>Eukaryota</taxon>
        <taxon>Fungi</taxon>
        <taxon>Fungi incertae sedis</taxon>
        <taxon>Zoopagomycota</taxon>
        <taxon>Kickxellomycotina</taxon>
        <taxon>Kickxellomycetes</taxon>
        <taxon>Kickxellales</taxon>
        <taxon>Kickxellaceae</taxon>
        <taxon>Coemansia</taxon>
    </lineage>
</organism>
<dbReference type="EMBL" id="KZ303491">
    <property type="protein sequence ID" value="PIA18083.1"/>
    <property type="molecule type" value="Genomic_DNA"/>
</dbReference>
<dbReference type="InterPro" id="IPR039340">
    <property type="entry name" value="Tfc4/TFIIIC-102/Sfc4"/>
</dbReference>
<dbReference type="GO" id="GO:0006383">
    <property type="term" value="P:transcription by RNA polymerase III"/>
    <property type="evidence" value="ECO:0007669"/>
    <property type="project" value="InterPro"/>
</dbReference>
<evidence type="ECO:0000313" key="1">
    <source>
        <dbReference type="EMBL" id="PIA18083.1"/>
    </source>
</evidence>
<dbReference type="OrthoDB" id="9991317at2759"/>
<dbReference type="Proteomes" id="UP000242474">
    <property type="component" value="Unassembled WGS sequence"/>
</dbReference>
<dbReference type="GO" id="GO:0000127">
    <property type="term" value="C:transcription factor TFIIIC complex"/>
    <property type="evidence" value="ECO:0007669"/>
    <property type="project" value="TreeGrafter"/>
</dbReference>
<gene>
    <name evidence="1" type="ORF">COEREDRAFT_39593</name>
</gene>
<proteinExistence type="predicted"/>
<sequence length="97" mass="10838">MSKDKKRPLNVVVTQEIAYNLARAFHFVGLLDLACAYYNRVFELPVAFSAFKGGNDQSPELLCDMKREAAYNLASIYVASGSVLRAKRLIVKYCTIA</sequence>
<accession>A0A2G5BGF8</accession>
<dbReference type="PANTHER" id="PTHR23082:SF0">
    <property type="entry name" value="GENERAL TRANSCRIPTION FACTOR 3C POLYPEPTIDE 3"/>
    <property type="match status" value="1"/>
</dbReference>
<reference evidence="1 2" key="1">
    <citation type="journal article" date="2015" name="Genome Biol. Evol.">
        <title>Phylogenomic analyses indicate that early fungi evolved digesting cell walls of algal ancestors of land plants.</title>
        <authorList>
            <person name="Chang Y."/>
            <person name="Wang S."/>
            <person name="Sekimoto S."/>
            <person name="Aerts A.L."/>
            <person name="Choi C."/>
            <person name="Clum A."/>
            <person name="LaButti K.M."/>
            <person name="Lindquist E.A."/>
            <person name="Yee Ngan C."/>
            <person name="Ohm R.A."/>
            <person name="Salamov A.A."/>
            <person name="Grigoriev I.V."/>
            <person name="Spatafora J.W."/>
            <person name="Berbee M.L."/>
        </authorList>
    </citation>
    <scope>NUCLEOTIDE SEQUENCE [LARGE SCALE GENOMIC DNA]</scope>
    <source>
        <strain evidence="1 2">NRRL 1564</strain>
    </source>
</reference>
<evidence type="ECO:0008006" key="3">
    <source>
        <dbReference type="Google" id="ProtNLM"/>
    </source>
</evidence>
<protein>
    <recommendedName>
        <fullName evidence="3">TPR-like protein</fullName>
    </recommendedName>
</protein>
<dbReference type="STRING" id="763665.A0A2G5BGF8"/>